<comment type="caution">
    <text evidence="6">The sequence shown here is derived from an EMBL/GenBank/DDBJ whole genome shotgun (WGS) entry which is preliminary data.</text>
</comment>
<dbReference type="GO" id="GO:0080025">
    <property type="term" value="F:phosphatidylinositol-3,5-bisphosphate binding"/>
    <property type="evidence" value="ECO:0007669"/>
    <property type="project" value="TreeGrafter"/>
</dbReference>
<protein>
    <recommendedName>
        <fullName evidence="5">CRAL-TRIO domain-containing protein</fullName>
    </recommendedName>
</protein>
<dbReference type="SUPFAM" id="SSF52087">
    <property type="entry name" value="CRAL/TRIO domain"/>
    <property type="match status" value="1"/>
</dbReference>
<proteinExistence type="inferred from homology"/>
<dbReference type="InterPro" id="IPR056804">
    <property type="entry name" value="Spectrin_SESTD1"/>
</dbReference>
<dbReference type="CDD" id="cd00170">
    <property type="entry name" value="SEC14"/>
    <property type="match status" value="1"/>
</dbReference>
<keyword evidence="7" id="KW-1185">Reference proteome</keyword>
<dbReference type="Pfam" id="PF24915">
    <property type="entry name" value="Spectrin_SESTD1"/>
    <property type="match status" value="1"/>
</dbReference>
<dbReference type="PROSITE" id="PS50191">
    <property type="entry name" value="CRAL_TRIO"/>
    <property type="match status" value="1"/>
</dbReference>
<keyword evidence="3" id="KW-0175">Coiled coil</keyword>
<dbReference type="GO" id="GO:0005546">
    <property type="term" value="F:phosphatidylinositol-4,5-bisphosphate binding"/>
    <property type="evidence" value="ECO:0007669"/>
    <property type="project" value="TreeGrafter"/>
</dbReference>
<gene>
    <name evidence="6" type="ORF">CBOVIS_LOCUS10035</name>
</gene>
<dbReference type="Gene3D" id="3.40.525.10">
    <property type="entry name" value="CRAL-TRIO lipid binding domain"/>
    <property type="match status" value="1"/>
</dbReference>
<dbReference type="Proteomes" id="UP000494206">
    <property type="component" value="Unassembled WGS sequence"/>
</dbReference>
<feature type="coiled-coil region" evidence="3">
    <location>
        <begin position="331"/>
        <end position="385"/>
    </location>
</feature>
<feature type="domain" description="CRAL-TRIO" evidence="5">
    <location>
        <begin position="41"/>
        <end position="149"/>
    </location>
</feature>
<evidence type="ECO:0000313" key="6">
    <source>
        <dbReference type="EMBL" id="CAB3408233.1"/>
    </source>
</evidence>
<dbReference type="OrthoDB" id="5859883at2759"/>
<evidence type="ECO:0000256" key="4">
    <source>
        <dbReference type="SAM" id="MobiDB-lite"/>
    </source>
</evidence>
<dbReference type="GO" id="GO:0010314">
    <property type="term" value="F:phosphatidylinositol-5-phosphate binding"/>
    <property type="evidence" value="ECO:0007669"/>
    <property type="project" value="TreeGrafter"/>
</dbReference>
<dbReference type="InterPro" id="IPR036865">
    <property type="entry name" value="CRAL-TRIO_dom_sf"/>
</dbReference>
<dbReference type="GO" id="GO:0070273">
    <property type="term" value="F:phosphatidylinositol-4-phosphate binding"/>
    <property type="evidence" value="ECO:0007669"/>
    <property type="project" value="TreeGrafter"/>
</dbReference>
<reference evidence="6 7" key="1">
    <citation type="submission" date="2020-04" db="EMBL/GenBank/DDBJ databases">
        <authorList>
            <person name="Laetsch R D."/>
            <person name="Stevens L."/>
            <person name="Kumar S."/>
            <person name="Blaxter L. M."/>
        </authorList>
    </citation>
    <scope>NUCLEOTIDE SEQUENCE [LARGE SCALE GENOMIC DNA]</scope>
</reference>
<dbReference type="GO" id="GO:0043325">
    <property type="term" value="F:phosphatidylinositol-3,4-bisphosphate binding"/>
    <property type="evidence" value="ECO:0007669"/>
    <property type="project" value="TreeGrafter"/>
</dbReference>
<dbReference type="PANTHER" id="PTHR46607:SF1">
    <property type="entry name" value="SEC14 DOMAIN AND SPECTRIN REPEAT-CONTAINING PROTEIN 1"/>
    <property type="match status" value="1"/>
</dbReference>
<evidence type="ECO:0000313" key="7">
    <source>
        <dbReference type="Proteomes" id="UP000494206"/>
    </source>
</evidence>
<sequence length="710" mass="81436">MNWHKQRQHVLDRIAYIPGGTDRDGNVLLVISTAAIQEVSYEQLVSLLALLSDTLPPTTTFTVIIDTRHIQLKQLKFYLRACQQALYKKVRQVLIIQPEKFLDQQKINFDLIVSGYSLRTILISMHKLSKFIDISQLPEEFGGTSTYDPDDWYKRRMQMTQFEDYLTEIASDRSKRDAEKEAKLDEFITKLLTMKRIDDKYAAENLKNSINGIKQKEEQESKEELIEEHAAGVNRLLDWLEGSGEKWLNSLCQYSDNLDEAESLVKQHAQLKEKTKEIGEQTGQLAEMATRLMAVCPQYSISLHKMREQVGLVGDQFAHRVNAQSEFAVSNKNFQAKLLELTRQNDAMLEMLCADDGESSKLNDLDEIQKEKKILDDKLSSLNLTFENAMEAGRETMRKAHQFEDVLPSEQFASRVASSLSYISQRQNRCNDLANVRRLKQQQLIQLLTTYADLDQAIKWLVELKETLNTEYSLAEVDENAVSHLRQDRAALDNTAKSTYDYGKQLVAMARTTERTTMRENEHDERNGKLEKAWAELEEAIRKNEARLRVVESFMATHRQMLDRVAEVEKCIRERIRAGQKPTAITMSVERRRLQDDIEELGSIGKMLSAQINADHSTSPENRQTVIKQIDAKVQEVVSAQRKMESLVAEEEDVDSSSGKESRRTRSRPLSKVAEEDDDTTSTMPRAVRMVENLAGITPAIRLSKNESYL</sequence>
<dbReference type="InterPro" id="IPR001251">
    <property type="entry name" value="CRAL-TRIO_dom"/>
</dbReference>
<keyword evidence="1" id="KW-0677">Repeat</keyword>
<dbReference type="PANTHER" id="PTHR46607">
    <property type="entry name" value="SEC14 DOMAIN AND SPECTRIN REPEAT-CONTAINING PROTEIN 1"/>
    <property type="match status" value="1"/>
</dbReference>
<dbReference type="Gene3D" id="1.20.58.60">
    <property type="match status" value="2"/>
</dbReference>
<dbReference type="SUPFAM" id="SSF46966">
    <property type="entry name" value="Spectrin repeat"/>
    <property type="match status" value="1"/>
</dbReference>
<evidence type="ECO:0000256" key="2">
    <source>
        <dbReference type="ARBA" id="ARBA00038285"/>
    </source>
</evidence>
<name>A0A8S1F938_9PELO</name>
<accession>A0A8S1F938</accession>
<evidence type="ECO:0000256" key="1">
    <source>
        <dbReference type="ARBA" id="ARBA00022737"/>
    </source>
</evidence>
<organism evidence="6 7">
    <name type="scientific">Caenorhabditis bovis</name>
    <dbReference type="NCBI Taxonomy" id="2654633"/>
    <lineage>
        <taxon>Eukaryota</taxon>
        <taxon>Metazoa</taxon>
        <taxon>Ecdysozoa</taxon>
        <taxon>Nematoda</taxon>
        <taxon>Chromadorea</taxon>
        <taxon>Rhabditida</taxon>
        <taxon>Rhabditina</taxon>
        <taxon>Rhabditomorpha</taxon>
        <taxon>Rhabditoidea</taxon>
        <taxon>Rhabditidae</taxon>
        <taxon>Peloderinae</taxon>
        <taxon>Caenorhabditis</taxon>
    </lineage>
</organism>
<dbReference type="AlphaFoldDB" id="A0A8S1F938"/>
<dbReference type="EMBL" id="CADEPM010000007">
    <property type="protein sequence ID" value="CAB3408233.1"/>
    <property type="molecule type" value="Genomic_DNA"/>
</dbReference>
<evidence type="ECO:0000256" key="3">
    <source>
        <dbReference type="SAM" id="Coils"/>
    </source>
</evidence>
<feature type="region of interest" description="Disordered" evidence="4">
    <location>
        <begin position="646"/>
        <end position="686"/>
    </location>
</feature>
<evidence type="ECO:0000259" key="5">
    <source>
        <dbReference type="PROSITE" id="PS50191"/>
    </source>
</evidence>
<comment type="similarity">
    <text evidence="2">Belongs to the SOLO family.</text>
</comment>
<dbReference type="GO" id="GO:0032266">
    <property type="term" value="F:phosphatidylinositol-3-phosphate binding"/>
    <property type="evidence" value="ECO:0007669"/>
    <property type="project" value="TreeGrafter"/>
</dbReference>